<keyword evidence="13 14" id="KW-0998">Cell outer membrane</keyword>
<dbReference type="Proteomes" id="UP000291822">
    <property type="component" value="Unassembled WGS sequence"/>
</dbReference>
<evidence type="ECO:0000256" key="2">
    <source>
        <dbReference type="ARBA" id="ARBA00009810"/>
    </source>
</evidence>
<evidence type="ECO:0000256" key="15">
    <source>
        <dbReference type="RuleBase" id="RU003357"/>
    </source>
</evidence>
<dbReference type="Pfam" id="PF07715">
    <property type="entry name" value="Plug"/>
    <property type="match status" value="1"/>
</dbReference>
<evidence type="ECO:0000313" key="19">
    <source>
        <dbReference type="Proteomes" id="UP000291822"/>
    </source>
</evidence>
<gene>
    <name evidence="18" type="ORF">EZM97_07180</name>
</gene>
<sequence length="812" mass="87630">MSIGTRRLSLVLAIGTLLPSLACANASAPAITEAPGPTRLVFSIPAQSLSTALLTFGQQANLQVLTAAGAVGDIRTGGASGELTPEAALRRLLQDSDLDFESFDAKTVIVRRRPAVPVSTYLGYSAAPDASLPLIQALAEIQVHAVALSDSSYIVNSTGSASRTEMPILHVPQSVSVVTHAQMDAQQAMSVAEAVRNVAGVQYVDGFDSPALIRIRGFNAGNGMTDGMPNSIARTEDLPPLIGIERVEVLKGPEAVLGDTSVTNNFGGLINVVMKRPQSDPIRQLSFSWGRYDGARVGLDLGGPMAGSNGWNYRWIMSGNYAERTEQGYRGQRNVYLAPSIGWEGESTKLMLGAEYLNNRVAGPDHVVMMGNSLQSLSPMGILPGNPDDHATFRTGRFVYALEQGIGDGWAFRSRGQYVKQLKDGGLWSFYNGDPSGLVDAVAKAYRYSDAWFNVQNDVAGSFEQGSVTHNVVVGFDYTQTHAGRGGSNDYLKSSKSDDYNFYGATTLPTVRQALASADAVSATDVQTLGGAWSTDTGIFLQDQIDFGDRWSALLAARRTTYQLHTKTADGTPRRLDKSKWVPKAGIVYKASSTVSLYANTASGFQPNSLLGQDGEPLPPSLSRQVEVGTKLDLFDQRARLTAAVYRIRLDHSIDLISPEPPYFATPGPGQTNRGVELEFAGEVTTGLNVLASYTHATVRNDGDQPVTGSPRQQGSLWLSYRFQNAMWRDWGWGAGATARSRTQGKTSQGQYFDIPGQASAEANVSYYSKHWRATLGVKNLFARTLYAVNFDESFVPLRQGRIVMLTGTYDF</sequence>
<dbReference type="SUPFAM" id="SSF56935">
    <property type="entry name" value="Porins"/>
    <property type="match status" value="1"/>
</dbReference>
<evidence type="ECO:0000256" key="11">
    <source>
        <dbReference type="ARBA" id="ARBA00023136"/>
    </source>
</evidence>
<dbReference type="InterPro" id="IPR010105">
    <property type="entry name" value="TonB_sidphr_rcpt"/>
</dbReference>
<keyword evidence="7 16" id="KW-0732">Signal</keyword>
<evidence type="ECO:0000313" key="18">
    <source>
        <dbReference type="EMBL" id="TCI13076.1"/>
    </source>
</evidence>
<evidence type="ECO:0000256" key="10">
    <source>
        <dbReference type="ARBA" id="ARBA00023077"/>
    </source>
</evidence>
<evidence type="ECO:0000256" key="6">
    <source>
        <dbReference type="ARBA" id="ARBA00022692"/>
    </source>
</evidence>
<keyword evidence="9" id="KW-0406">Ion transport</keyword>
<dbReference type="InterPro" id="IPR036942">
    <property type="entry name" value="Beta-barrel_TonB_sf"/>
</dbReference>
<protein>
    <submittedName>
        <fullName evidence="18">TonB-dependent receptor</fullName>
    </submittedName>
</protein>
<dbReference type="Pfam" id="PF00593">
    <property type="entry name" value="TonB_dep_Rec_b-barrel"/>
    <property type="match status" value="1"/>
</dbReference>
<dbReference type="PANTHER" id="PTHR32552">
    <property type="entry name" value="FERRICHROME IRON RECEPTOR-RELATED"/>
    <property type="match status" value="1"/>
</dbReference>
<dbReference type="PANTHER" id="PTHR32552:SF68">
    <property type="entry name" value="FERRICHROME OUTER MEMBRANE TRANSPORTER_PHAGE RECEPTOR"/>
    <property type="match status" value="1"/>
</dbReference>
<dbReference type="Gene3D" id="3.55.50.30">
    <property type="match status" value="1"/>
</dbReference>
<proteinExistence type="inferred from homology"/>
<keyword evidence="10 15" id="KW-0798">TonB box</keyword>
<evidence type="ECO:0000256" key="13">
    <source>
        <dbReference type="ARBA" id="ARBA00023237"/>
    </source>
</evidence>
<feature type="signal peptide" evidence="16">
    <location>
        <begin position="1"/>
        <end position="24"/>
    </location>
</feature>
<keyword evidence="11 14" id="KW-0472">Membrane</keyword>
<dbReference type="InterPro" id="IPR012910">
    <property type="entry name" value="Plug_dom"/>
</dbReference>
<evidence type="ECO:0000256" key="9">
    <source>
        <dbReference type="ARBA" id="ARBA00023065"/>
    </source>
</evidence>
<comment type="caution">
    <text evidence="18">The sequence shown here is derived from an EMBL/GenBank/DDBJ whole genome shotgun (WGS) entry which is preliminary data.</text>
</comment>
<evidence type="ECO:0000256" key="3">
    <source>
        <dbReference type="ARBA" id="ARBA00022448"/>
    </source>
</evidence>
<dbReference type="SMART" id="SM00965">
    <property type="entry name" value="STN"/>
    <property type="match status" value="1"/>
</dbReference>
<keyword evidence="19" id="KW-1185">Reference proteome</keyword>
<dbReference type="InterPro" id="IPR000531">
    <property type="entry name" value="Beta-barrel_TonB"/>
</dbReference>
<feature type="chain" id="PRO_5020281253" evidence="16">
    <location>
        <begin position="25"/>
        <end position="812"/>
    </location>
</feature>
<name>A0A4R0Z1M4_9GAMM</name>
<dbReference type="GO" id="GO:0015344">
    <property type="term" value="F:siderophore uptake transmembrane transporter activity"/>
    <property type="evidence" value="ECO:0007669"/>
    <property type="project" value="TreeGrafter"/>
</dbReference>
<dbReference type="InterPro" id="IPR039426">
    <property type="entry name" value="TonB-dep_rcpt-like"/>
</dbReference>
<dbReference type="RefSeq" id="WP_131150140.1">
    <property type="nucleotide sequence ID" value="NZ_SJTG01000001.1"/>
</dbReference>
<comment type="subcellular location">
    <subcellularLocation>
        <location evidence="1 14">Cell outer membrane</location>
        <topology evidence="1 14">Multi-pass membrane protein</topology>
    </subcellularLocation>
</comment>
<keyword evidence="5" id="KW-0410">Iron transport</keyword>
<evidence type="ECO:0000256" key="16">
    <source>
        <dbReference type="SAM" id="SignalP"/>
    </source>
</evidence>
<keyword evidence="3 14" id="KW-0813">Transport</keyword>
<organism evidence="18 19">
    <name type="scientific">Dyella soli</name>
    <dbReference type="NCBI Taxonomy" id="522319"/>
    <lineage>
        <taxon>Bacteria</taxon>
        <taxon>Pseudomonadati</taxon>
        <taxon>Pseudomonadota</taxon>
        <taxon>Gammaproteobacteria</taxon>
        <taxon>Lysobacterales</taxon>
        <taxon>Rhodanobacteraceae</taxon>
        <taxon>Dyella</taxon>
    </lineage>
</organism>
<dbReference type="Gene3D" id="2.170.130.10">
    <property type="entry name" value="TonB-dependent receptor, plug domain"/>
    <property type="match status" value="1"/>
</dbReference>
<accession>A0A4R0Z1M4</accession>
<dbReference type="EMBL" id="SJTG01000001">
    <property type="protein sequence ID" value="TCI13076.1"/>
    <property type="molecule type" value="Genomic_DNA"/>
</dbReference>
<dbReference type="PROSITE" id="PS52016">
    <property type="entry name" value="TONB_DEPENDENT_REC_3"/>
    <property type="match status" value="1"/>
</dbReference>
<evidence type="ECO:0000256" key="8">
    <source>
        <dbReference type="ARBA" id="ARBA00023004"/>
    </source>
</evidence>
<evidence type="ECO:0000256" key="4">
    <source>
        <dbReference type="ARBA" id="ARBA00022452"/>
    </source>
</evidence>
<dbReference type="GO" id="GO:0038023">
    <property type="term" value="F:signaling receptor activity"/>
    <property type="evidence" value="ECO:0007669"/>
    <property type="project" value="InterPro"/>
</dbReference>
<feature type="domain" description="Secretin/TonB short N-terminal" evidence="17">
    <location>
        <begin position="62"/>
        <end position="113"/>
    </location>
</feature>
<keyword evidence="6 14" id="KW-0812">Transmembrane</keyword>
<keyword evidence="12 18" id="KW-0675">Receptor</keyword>
<evidence type="ECO:0000256" key="12">
    <source>
        <dbReference type="ARBA" id="ARBA00023170"/>
    </source>
</evidence>
<evidence type="ECO:0000256" key="1">
    <source>
        <dbReference type="ARBA" id="ARBA00004571"/>
    </source>
</evidence>
<evidence type="ECO:0000256" key="5">
    <source>
        <dbReference type="ARBA" id="ARBA00022496"/>
    </source>
</evidence>
<dbReference type="InterPro" id="IPR011662">
    <property type="entry name" value="Secretin/TonB_short_N"/>
</dbReference>
<evidence type="ECO:0000256" key="14">
    <source>
        <dbReference type="PROSITE-ProRule" id="PRU01360"/>
    </source>
</evidence>
<dbReference type="Gene3D" id="2.40.170.20">
    <property type="entry name" value="TonB-dependent receptor, beta-barrel domain"/>
    <property type="match status" value="1"/>
</dbReference>
<dbReference type="GO" id="GO:0009279">
    <property type="term" value="C:cell outer membrane"/>
    <property type="evidence" value="ECO:0007669"/>
    <property type="project" value="UniProtKB-SubCell"/>
</dbReference>
<dbReference type="AlphaFoldDB" id="A0A4R0Z1M4"/>
<dbReference type="GO" id="GO:0015891">
    <property type="term" value="P:siderophore transport"/>
    <property type="evidence" value="ECO:0007669"/>
    <property type="project" value="InterPro"/>
</dbReference>
<dbReference type="CDD" id="cd01347">
    <property type="entry name" value="ligand_gated_channel"/>
    <property type="match status" value="1"/>
</dbReference>
<evidence type="ECO:0000256" key="7">
    <source>
        <dbReference type="ARBA" id="ARBA00022729"/>
    </source>
</evidence>
<evidence type="ECO:0000259" key="17">
    <source>
        <dbReference type="SMART" id="SM00965"/>
    </source>
</evidence>
<keyword evidence="8" id="KW-0408">Iron</keyword>
<dbReference type="NCBIfam" id="TIGR01783">
    <property type="entry name" value="TonB-siderophor"/>
    <property type="match status" value="1"/>
</dbReference>
<comment type="similarity">
    <text evidence="2 14 15">Belongs to the TonB-dependent receptor family.</text>
</comment>
<reference evidence="18 19" key="1">
    <citation type="submission" date="2019-02" db="EMBL/GenBank/DDBJ databases">
        <title>Dyella amyloliquefaciens sp. nov., isolated from forest soil.</title>
        <authorList>
            <person name="Gao Z.-H."/>
            <person name="Qiu L.-H."/>
        </authorList>
    </citation>
    <scope>NUCLEOTIDE SEQUENCE [LARGE SCALE GENOMIC DNA]</scope>
    <source>
        <strain evidence="18 19">KACC 12747</strain>
    </source>
</reference>
<keyword evidence="4 14" id="KW-1134">Transmembrane beta strand</keyword>
<dbReference type="InterPro" id="IPR037066">
    <property type="entry name" value="Plug_dom_sf"/>
</dbReference>